<protein>
    <submittedName>
        <fullName evidence="1">Uncharacterized protein</fullName>
    </submittedName>
</protein>
<accession>A7T8E6</accession>
<evidence type="ECO:0000313" key="1">
    <source>
        <dbReference type="EMBL" id="EDO27741.1"/>
    </source>
</evidence>
<proteinExistence type="predicted"/>
<dbReference type="GO" id="GO:0005096">
    <property type="term" value="F:GTPase activator activity"/>
    <property type="evidence" value="ECO:0000318"/>
    <property type="project" value="GO_Central"/>
</dbReference>
<dbReference type="SMART" id="SM00368">
    <property type="entry name" value="LRR_RI"/>
    <property type="match status" value="4"/>
</dbReference>
<dbReference type="PANTHER" id="PTHR24113:SF15">
    <property type="entry name" value="NACHT DOMAIN-CONTAINING PROTEIN"/>
    <property type="match status" value="1"/>
</dbReference>
<dbReference type="GO" id="GO:0005829">
    <property type="term" value="C:cytosol"/>
    <property type="evidence" value="ECO:0000318"/>
    <property type="project" value="GO_Central"/>
</dbReference>
<dbReference type="InterPro" id="IPR032675">
    <property type="entry name" value="LRR_dom_sf"/>
</dbReference>
<reference evidence="1 2" key="1">
    <citation type="journal article" date="2007" name="Science">
        <title>Sea anemone genome reveals ancestral eumetazoan gene repertoire and genomic organization.</title>
        <authorList>
            <person name="Putnam N.H."/>
            <person name="Srivastava M."/>
            <person name="Hellsten U."/>
            <person name="Dirks B."/>
            <person name="Chapman J."/>
            <person name="Salamov A."/>
            <person name="Terry A."/>
            <person name="Shapiro H."/>
            <person name="Lindquist E."/>
            <person name="Kapitonov V.V."/>
            <person name="Jurka J."/>
            <person name="Genikhovich G."/>
            <person name="Grigoriev I.V."/>
            <person name="Lucas S.M."/>
            <person name="Steele R.E."/>
            <person name="Finnerty J.R."/>
            <person name="Technau U."/>
            <person name="Martindale M.Q."/>
            <person name="Rokhsar D.S."/>
        </authorList>
    </citation>
    <scope>NUCLEOTIDE SEQUENCE [LARGE SCALE GENOMIC DNA]</scope>
    <source>
        <strain evidence="2">CH2 X CH6</strain>
    </source>
</reference>
<dbReference type="GO" id="GO:0031267">
    <property type="term" value="F:small GTPase binding"/>
    <property type="evidence" value="ECO:0000318"/>
    <property type="project" value="GO_Central"/>
</dbReference>
<dbReference type="PANTHER" id="PTHR24113">
    <property type="entry name" value="RAN GTPASE-ACTIVATING PROTEIN 1"/>
    <property type="match status" value="1"/>
</dbReference>
<dbReference type="GO" id="GO:0048471">
    <property type="term" value="C:perinuclear region of cytoplasm"/>
    <property type="evidence" value="ECO:0000318"/>
    <property type="project" value="GO_Central"/>
</dbReference>
<dbReference type="InterPro" id="IPR027038">
    <property type="entry name" value="RanGap"/>
</dbReference>
<organism evidence="1 2">
    <name type="scientific">Nematostella vectensis</name>
    <name type="common">Starlet sea anemone</name>
    <dbReference type="NCBI Taxonomy" id="45351"/>
    <lineage>
        <taxon>Eukaryota</taxon>
        <taxon>Metazoa</taxon>
        <taxon>Cnidaria</taxon>
        <taxon>Anthozoa</taxon>
        <taxon>Hexacorallia</taxon>
        <taxon>Actiniaria</taxon>
        <taxon>Edwardsiidae</taxon>
        <taxon>Nematostella</taxon>
    </lineage>
</organism>
<dbReference type="eggNOG" id="KOG4308">
    <property type="taxonomic scope" value="Eukaryota"/>
</dbReference>
<gene>
    <name evidence="1" type="ORF">NEMVEDRAFT_v1g223763</name>
</gene>
<dbReference type="Proteomes" id="UP000001593">
    <property type="component" value="Unassembled WGS sequence"/>
</dbReference>
<sequence>MASSVVVVDITAWTCTLLFRPSLASEDMELPKKKGPTGVSALAKVIQNATHLDLSRNIIGTKGAKAISKVIENSCKLKYLRIDHCNIDVLGVRDIAKAVSKNTNLEELSVACAGIDDEGMCELARSVAKNKSLQVLTITHNNISEKGKRAIIEACAMSQSLNHLFHENDPILNTCLKPHSGFTLPHLEYKKYEQGLDSKVQGYVIASDIYFLYGI</sequence>
<keyword evidence="2" id="KW-1185">Reference proteome</keyword>
<evidence type="ECO:0000313" key="2">
    <source>
        <dbReference type="Proteomes" id="UP000001593"/>
    </source>
</evidence>
<dbReference type="InParanoid" id="A7T8E6"/>
<dbReference type="SUPFAM" id="SSF52047">
    <property type="entry name" value="RNI-like"/>
    <property type="match status" value="1"/>
</dbReference>
<name>A7T8E6_NEMVE</name>
<dbReference type="AlphaFoldDB" id="A7T8E6"/>
<dbReference type="GO" id="GO:0005634">
    <property type="term" value="C:nucleus"/>
    <property type="evidence" value="ECO:0000318"/>
    <property type="project" value="GO_Central"/>
</dbReference>
<dbReference type="EMBL" id="DS472661">
    <property type="protein sequence ID" value="EDO27741.1"/>
    <property type="molecule type" value="Genomic_DNA"/>
</dbReference>
<dbReference type="Pfam" id="PF13516">
    <property type="entry name" value="LRR_6"/>
    <property type="match status" value="4"/>
</dbReference>
<dbReference type="PhylomeDB" id="A7T8E6"/>
<dbReference type="InterPro" id="IPR001611">
    <property type="entry name" value="Leu-rich_rpt"/>
</dbReference>
<dbReference type="GO" id="GO:0051168">
    <property type="term" value="P:nuclear export"/>
    <property type="evidence" value="ECO:0000318"/>
    <property type="project" value="GO_Central"/>
</dbReference>
<dbReference type="Gene3D" id="3.80.10.10">
    <property type="entry name" value="Ribonuclease Inhibitor"/>
    <property type="match status" value="1"/>
</dbReference>
<dbReference type="HOGENOM" id="CLU_1284645_0_0_1"/>